<accession>A0A061DSY6</accession>
<reference evidence="1 2" key="1">
    <citation type="journal article" date="2013" name="Genome Biol.">
        <title>The genome sequence of the most widely cultivated cacao type and its use to identify candidate genes regulating pod color.</title>
        <authorList>
            <person name="Motamayor J.C."/>
            <person name="Mockaitis K."/>
            <person name="Schmutz J."/>
            <person name="Haiminen N."/>
            <person name="Iii D.L."/>
            <person name="Cornejo O."/>
            <person name="Findley S.D."/>
            <person name="Zheng P."/>
            <person name="Utro F."/>
            <person name="Royaert S."/>
            <person name="Saski C."/>
            <person name="Jenkins J."/>
            <person name="Podicheti R."/>
            <person name="Zhao M."/>
            <person name="Scheffler B.E."/>
            <person name="Stack J.C."/>
            <person name="Feltus F.A."/>
            <person name="Mustiga G.M."/>
            <person name="Amores F."/>
            <person name="Phillips W."/>
            <person name="Marelli J.P."/>
            <person name="May G.D."/>
            <person name="Shapiro H."/>
            <person name="Ma J."/>
            <person name="Bustamante C.D."/>
            <person name="Schnell R.J."/>
            <person name="Main D."/>
            <person name="Gilbert D."/>
            <person name="Parida L."/>
            <person name="Kuhn D.N."/>
        </authorList>
    </citation>
    <scope>NUCLEOTIDE SEQUENCE [LARGE SCALE GENOMIC DNA]</scope>
    <source>
        <strain evidence="2">cv. Matina 1-6</strain>
    </source>
</reference>
<keyword evidence="2" id="KW-1185">Reference proteome</keyword>
<sequence length="60" mass="6922">MMLHLKQTKRELCGTLSSLLKAKFTLGIEVDDFIKISSELIQPLEYFFQSNICDGGRWNN</sequence>
<evidence type="ECO:0000313" key="1">
    <source>
        <dbReference type="EMBL" id="EOX95835.1"/>
    </source>
</evidence>
<organism evidence="1 2">
    <name type="scientific">Theobroma cacao</name>
    <name type="common">Cacao</name>
    <name type="synonym">Cocoa</name>
    <dbReference type="NCBI Taxonomy" id="3641"/>
    <lineage>
        <taxon>Eukaryota</taxon>
        <taxon>Viridiplantae</taxon>
        <taxon>Streptophyta</taxon>
        <taxon>Embryophyta</taxon>
        <taxon>Tracheophyta</taxon>
        <taxon>Spermatophyta</taxon>
        <taxon>Magnoliopsida</taxon>
        <taxon>eudicotyledons</taxon>
        <taxon>Gunneridae</taxon>
        <taxon>Pentapetalae</taxon>
        <taxon>rosids</taxon>
        <taxon>malvids</taxon>
        <taxon>Malvales</taxon>
        <taxon>Malvaceae</taxon>
        <taxon>Byttnerioideae</taxon>
        <taxon>Theobroma</taxon>
    </lineage>
</organism>
<name>A0A061DSY6_THECC</name>
<dbReference type="EMBL" id="CM001879">
    <property type="protein sequence ID" value="EOX95835.1"/>
    <property type="molecule type" value="Genomic_DNA"/>
</dbReference>
<dbReference type="InParanoid" id="A0A061DSY6"/>
<dbReference type="HOGENOM" id="CLU_2946316_0_0_1"/>
<protein>
    <submittedName>
        <fullName evidence="1">Uncharacterized protein</fullName>
    </submittedName>
</protein>
<evidence type="ECO:0000313" key="2">
    <source>
        <dbReference type="Proteomes" id="UP000026915"/>
    </source>
</evidence>
<dbReference type="Proteomes" id="UP000026915">
    <property type="component" value="Chromosome 1"/>
</dbReference>
<gene>
    <name evidence="1" type="ORF">TCM_005240</name>
</gene>
<dbReference type="Gramene" id="EOX95835">
    <property type="protein sequence ID" value="EOX95835"/>
    <property type="gene ID" value="TCM_005240"/>
</dbReference>
<proteinExistence type="predicted"/>
<dbReference type="AlphaFoldDB" id="A0A061DSY6"/>